<keyword evidence="12" id="KW-1185">Reference proteome</keyword>
<keyword evidence="4 10" id="KW-0963">Cytoplasm</keyword>
<name>A0A183MLM7_9TREM</name>
<keyword evidence="8 10" id="KW-0206">Cytoskeleton</keyword>
<evidence type="ECO:0000256" key="6">
    <source>
        <dbReference type="ARBA" id="ARBA00022816"/>
    </source>
</evidence>
<evidence type="ECO:0000256" key="3">
    <source>
        <dbReference type="ARBA" id="ARBA00022448"/>
    </source>
</evidence>
<accession>A0A183MLM7</accession>
<dbReference type="GO" id="GO:0005634">
    <property type="term" value="C:nucleus"/>
    <property type="evidence" value="ECO:0007669"/>
    <property type="project" value="UniProtKB-SubCell"/>
</dbReference>
<sequence length="146" mass="17049">MSERKAVIKNADMERTVQDDAVYVASAAMDKYDIEKDVAAYIKKEFDRKYTPNWHCIVGKHFGSMIEHKAVIRNTDMSTKMQEDAIDVASDALDKYELEMHIAEYVKKEFDIKYNPLWHCIVGRNFGRLAVKGFNFLFDNNYYCIV</sequence>
<dbReference type="PANTHER" id="PTHR11886:SF35">
    <property type="entry name" value="DYNEIN LIGHT CHAIN"/>
    <property type="match status" value="1"/>
</dbReference>
<keyword evidence="3" id="KW-0813">Transport</keyword>
<organism evidence="11 12">
    <name type="scientific">Schistosoma margrebowiei</name>
    <dbReference type="NCBI Taxonomy" id="48269"/>
    <lineage>
        <taxon>Eukaryota</taxon>
        <taxon>Metazoa</taxon>
        <taxon>Spiralia</taxon>
        <taxon>Lophotrochozoa</taxon>
        <taxon>Platyhelminthes</taxon>
        <taxon>Trematoda</taxon>
        <taxon>Digenea</taxon>
        <taxon>Strigeidida</taxon>
        <taxon>Schistosomatoidea</taxon>
        <taxon>Schistosomatidae</taxon>
        <taxon>Schistosoma</taxon>
    </lineage>
</organism>
<evidence type="ECO:0000256" key="5">
    <source>
        <dbReference type="ARBA" id="ARBA00022701"/>
    </source>
</evidence>
<dbReference type="GO" id="GO:0051028">
    <property type="term" value="P:mRNA transport"/>
    <property type="evidence" value="ECO:0007669"/>
    <property type="project" value="UniProtKB-KW"/>
</dbReference>
<keyword evidence="5 10" id="KW-0493">Microtubule</keyword>
<dbReference type="EMBL" id="UZAI01017258">
    <property type="protein sequence ID" value="VDP22549.1"/>
    <property type="molecule type" value="Genomic_DNA"/>
</dbReference>
<dbReference type="GO" id="GO:0045505">
    <property type="term" value="F:dynein intermediate chain binding"/>
    <property type="evidence" value="ECO:0007669"/>
    <property type="project" value="TreeGrafter"/>
</dbReference>
<keyword evidence="10" id="KW-0505">Motor protein</keyword>
<evidence type="ECO:0000256" key="10">
    <source>
        <dbReference type="RuleBase" id="RU365010"/>
    </source>
</evidence>
<evidence type="ECO:0000256" key="7">
    <source>
        <dbReference type="ARBA" id="ARBA00022927"/>
    </source>
</evidence>
<dbReference type="Gene3D" id="3.30.740.10">
    <property type="entry name" value="Protein Inhibitor Of Neuronal Nitric Oxide Synthase"/>
    <property type="match status" value="2"/>
</dbReference>
<keyword evidence="7" id="KW-0653">Protein transport</keyword>
<evidence type="ECO:0000256" key="1">
    <source>
        <dbReference type="ARBA" id="ARBA00004123"/>
    </source>
</evidence>
<dbReference type="Proteomes" id="UP000277204">
    <property type="component" value="Unassembled WGS sequence"/>
</dbReference>
<dbReference type="PANTHER" id="PTHR11886">
    <property type="entry name" value="DYNEIN LIGHT CHAIN"/>
    <property type="match status" value="1"/>
</dbReference>
<dbReference type="GO" id="GO:0007017">
    <property type="term" value="P:microtubule-based process"/>
    <property type="evidence" value="ECO:0007669"/>
    <property type="project" value="InterPro"/>
</dbReference>
<evidence type="ECO:0000313" key="12">
    <source>
        <dbReference type="Proteomes" id="UP000277204"/>
    </source>
</evidence>
<dbReference type="GO" id="GO:0005868">
    <property type="term" value="C:cytoplasmic dynein complex"/>
    <property type="evidence" value="ECO:0007669"/>
    <property type="project" value="TreeGrafter"/>
</dbReference>
<protein>
    <recommendedName>
        <fullName evidence="10">Dynein light chain</fullName>
    </recommendedName>
</protein>
<dbReference type="InterPro" id="IPR037177">
    <property type="entry name" value="DLC_sf"/>
</dbReference>
<evidence type="ECO:0000313" key="11">
    <source>
        <dbReference type="EMBL" id="VDP22549.1"/>
    </source>
</evidence>
<dbReference type="AlphaFoldDB" id="A0A183MLM7"/>
<dbReference type="FunFam" id="3.30.740.10:FF:000005">
    <property type="entry name" value="Dynein light chain"/>
    <property type="match status" value="2"/>
</dbReference>
<keyword evidence="10" id="KW-0243">Dynein</keyword>
<comment type="subcellular location">
    <subcellularLocation>
        <location evidence="2 10">Cytoplasm</location>
        <location evidence="2 10">Cytoskeleton</location>
    </subcellularLocation>
    <subcellularLocation>
        <location evidence="1">Nucleus</location>
    </subcellularLocation>
</comment>
<keyword evidence="9" id="KW-0539">Nucleus</keyword>
<dbReference type="STRING" id="48269.A0A183MLM7"/>
<dbReference type="InterPro" id="IPR001372">
    <property type="entry name" value="Dynein_light_chain_typ-1/2"/>
</dbReference>
<dbReference type="GO" id="GO:0015031">
    <property type="term" value="P:protein transport"/>
    <property type="evidence" value="ECO:0007669"/>
    <property type="project" value="UniProtKB-KW"/>
</dbReference>
<dbReference type="Pfam" id="PF01221">
    <property type="entry name" value="Dynein_light"/>
    <property type="match status" value="1"/>
</dbReference>
<keyword evidence="6" id="KW-0509">mRNA transport</keyword>
<evidence type="ECO:0000256" key="4">
    <source>
        <dbReference type="ARBA" id="ARBA00022490"/>
    </source>
</evidence>
<comment type="similarity">
    <text evidence="10">Belongs to the dynein light chain family.</text>
</comment>
<reference evidence="11 12" key="1">
    <citation type="submission" date="2018-11" db="EMBL/GenBank/DDBJ databases">
        <authorList>
            <consortium name="Pathogen Informatics"/>
        </authorList>
    </citation>
    <scope>NUCLEOTIDE SEQUENCE [LARGE SCALE GENOMIC DNA]</scope>
    <source>
        <strain evidence="11 12">Zambia</strain>
    </source>
</reference>
<gene>
    <name evidence="11" type="ORF">SMRZ_LOCUS16952</name>
</gene>
<dbReference type="SUPFAM" id="SSF54648">
    <property type="entry name" value="DLC"/>
    <property type="match status" value="2"/>
</dbReference>
<evidence type="ECO:0000256" key="2">
    <source>
        <dbReference type="ARBA" id="ARBA00004245"/>
    </source>
</evidence>
<dbReference type="GO" id="GO:0005874">
    <property type="term" value="C:microtubule"/>
    <property type="evidence" value="ECO:0007669"/>
    <property type="project" value="UniProtKB-KW"/>
</dbReference>
<evidence type="ECO:0000256" key="9">
    <source>
        <dbReference type="ARBA" id="ARBA00023242"/>
    </source>
</evidence>
<evidence type="ECO:0000256" key="8">
    <source>
        <dbReference type="ARBA" id="ARBA00023212"/>
    </source>
</evidence>
<dbReference type="SMART" id="SM01375">
    <property type="entry name" value="Dynein_light"/>
    <property type="match status" value="2"/>
</dbReference>
<proteinExistence type="inferred from homology"/>